<evidence type="ECO:0000256" key="16">
    <source>
        <dbReference type="ARBA" id="ARBA00023157"/>
    </source>
</evidence>
<feature type="domain" description="Sema" evidence="28">
    <location>
        <begin position="66"/>
        <end position="544"/>
    </location>
</feature>
<feature type="active site" description="Proton acceptor" evidence="20">
    <location>
        <position position="1213"/>
    </location>
</feature>
<comment type="catalytic activity">
    <reaction evidence="19">
        <text>L-tyrosyl-[protein] + ATP = O-phospho-L-tyrosyl-[protein] + ADP + H(+)</text>
        <dbReference type="Rhea" id="RHEA:10596"/>
        <dbReference type="Rhea" id="RHEA-COMP:10136"/>
        <dbReference type="Rhea" id="RHEA-COMP:20101"/>
        <dbReference type="ChEBI" id="CHEBI:15378"/>
        <dbReference type="ChEBI" id="CHEBI:30616"/>
        <dbReference type="ChEBI" id="CHEBI:46858"/>
        <dbReference type="ChEBI" id="CHEBI:61978"/>
        <dbReference type="ChEBI" id="CHEBI:456216"/>
        <dbReference type="EC" id="2.7.10.1"/>
    </reaction>
</comment>
<evidence type="ECO:0000256" key="25">
    <source>
        <dbReference type="PROSITE-ProRule" id="PRU10141"/>
    </source>
</evidence>
<dbReference type="GO" id="GO:0043235">
    <property type="term" value="C:receptor complex"/>
    <property type="evidence" value="ECO:0007669"/>
    <property type="project" value="TreeGrafter"/>
</dbReference>
<comment type="caution">
    <text evidence="24">Lacks conserved residue(s) required for the propagation of feature annotation.</text>
</comment>
<dbReference type="Pfam" id="PF01833">
    <property type="entry name" value="TIG"/>
    <property type="match status" value="3"/>
</dbReference>
<dbReference type="PROSITE" id="PS50011">
    <property type="entry name" value="PROTEIN_KINASE_DOM"/>
    <property type="match status" value="1"/>
</dbReference>
<evidence type="ECO:0000256" key="26">
    <source>
        <dbReference type="SAM" id="Phobius"/>
    </source>
</evidence>
<feature type="modified residue" description="Phosphotyrosine; by autocatalysis" evidence="23">
    <location>
        <position position="1244"/>
    </location>
</feature>
<dbReference type="FunFam" id="3.30.1680.10:FF:000006">
    <property type="entry name" value="Macrophage-stimulating 1 receptor b"/>
    <property type="match status" value="1"/>
</dbReference>
<dbReference type="InterPro" id="IPR002909">
    <property type="entry name" value="IPT_dom"/>
</dbReference>
<protein>
    <recommendedName>
        <fullName evidence="3">receptor protein-tyrosine kinase</fullName>
        <ecNumber evidence="3">2.7.10.1</ecNumber>
    </recommendedName>
</protein>
<evidence type="ECO:0000256" key="22">
    <source>
        <dbReference type="PIRSR" id="PIRSR000617-3"/>
    </source>
</evidence>
<feature type="disulfide bond" evidence="22">
    <location>
        <begin position="557"/>
        <end position="573"/>
    </location>
</feature>
<keyword evidence="9 21" id="KW-0547">Nucleotide-binding</keyword>
<evidence type="ECO:0000256" key="8">
    <source>
        <dbReference type="ARBA" id="ARBA00022737"/>
    </source>
</evidence>
<evidence type="ECO:0000256" key="6">
    <source>
        <dbReference type="ARBA" id="ARBA00022692"/>
    </source>
</evidence>
<dbReference type="SMART" id="SM00630">
    <property type="entry name" value="Sema"/>
    <property type="match status" value="1"/>
</dbReference>
<keyword evidence="8" id="KW-0677">Repeat</keyword>
<dbReference type="InterPro" id="IPR011009">
    <property type="entry name" value="Kinase-like_dom_sf"/>
</dbReference>
<dbReference type="InterPro" id="IPR014756">
    <property type="entry name" value="Ig_E-set"/>
</dbReference>
<feature type="disulfide bond" evidence="22">
    <location>
        <begin position="548"/>
        <end position="566"/>
    </location>
</feature>
<evidence type="ECO:0000256" key="3">
    <source>
        <dbReference type="ARBA" id="ARBA00011902"/>
    </source>
</evidence>
<dbReference type="PROSITE" id="PS00109">
    <property type="entry name" value="PROTEIN_KINASE_TYR"/>
    <property type="match status" value="1"/>
</dbReference>
<feature type="disulfide bond" evidence="22">
    <location>
        <begin position="569"/>
        <end position="579"/>
    </location>
</feature>
<evidence type="ECO:0000256" key="10">
    <source>
        <dbReference type="ARBA" id="ARBA00022777"/>
    </source>
</evidence>
<feature type="disulfide bond" evidence="22">
    <location>
        <begin position="413"/>
        <end position="434"/>
    </location>
</feature>
<feature type="binding site" evidence="21">
    <location>
        <begin position="1093"/>
        <end position="1101"/>
    </location>
    <ligand>
        <name>ATP</name>
        <dbReference type="ChEBI" id="CHEBI:30616"/>
    </ligand>
</feature>
<dbReference type="GO" id="GO:0007169">
    <property type="term" value="P:cell surface receptor protein tyrosine kinase signaling pathway"/>
    <property type="evidence" value="ECO:0007669"/>
    <property type="project" value="InterPro"/>
</dbReference>
<evidence type="ECO:0000256" key="13">
    <source>
        <dbReference type="ARBA" id="ARBA00022989"/>
    </source>
</evidence>
<evidence type="ECO:0000259" key="28">
    <source>
        <dbReference type="PROSITE" id="PS51004"/>
    </source>
</evidence>
<dbReference type="InterPro" id="IPR008266">
    <property type="entry name" value="Tyr_kinase_AS"/>
</dbReference>
<feature type="domain" description="Protein kinase" evidence="27">
    <location>
        <begin position="1087"/>
        <end position="1353"/>
    </location>
</feature>
<dbReference type="STRING" id="42514.ENSPNAP00000001034"/>
<keyword evidence="7" id="KW-0732">Signal</keyword>
<dbReference type="SMART" id="SM00423">
    <property type="entry name" value="PSI"/>
    <property type="match status" value="1"/>
</dbReference>
<dbReference type="Gene3D" id="3.30.1680.10">
    <property type="entry name" value="ligand-binding face of the semaphorins, domain 2"/>
    <property type="match status" value="1"/>
</dbReference>
<evidence type="ECO:0000256" key="23">
    <source>
        <dbReference type="PIRSR" id="PIRSR000617-4"/>
    </source>
</evidence>
<dbReference type="Proteomes" id="UP001501920">
    <property type="component" value="Chromosome 26"/>
</dbReference>
<dbReference type="SUPFAM" id="SSF103575">
    <property type="entry name" value="Plexin repeat"/>
    <property type="match status" value="1"/>
</dbReference>
<evidence type="ECO:0000256" key="7">
    <source>
        <dbReference type="ARBA" id="ARBA00022729"/>
    </source>
</evidence>
<dbReference type="InterPro" id="IPR020635">
    <property type="entry name" value="Tyr_kinase_cat_dom"/>
</dbReference>
<feature type="binding site" evidence="21">
    <location>
        <begin position="1166"/>
        <end position="1169"/>
    </location>
    <ligand>
        <name>ATP</name>
        <dbReference type="ChEBI" id="CHEBI:30616"/>
    </ligand>
</feature>
<feature type="disulfide bond" evidence="22">
    <location>
        <begin position="554"/>
        <end position="588"/>
    </location>
</feature>
<dbReference type="InterPro" id="IPR001245">
    <property type="entry name" value="Ser-Thr/Tyr_kinase_cat_dom"/>
</dbReference>
<feature type="disulfide bond" evidence="22">
    <location>
        <begin position="170"/>
        <end position="178"/>
    </location>
</feature>
<keyword evidence="18" id="KW-0325">Glycoprotein</keyword>
<dbReference type="FunFam" id="3.30.200.20:FF:000188">
    <property type="entry name" value="Hepatocyte growth factor receptor"/>
    <property type="match status" value="1"/>
</dbReference>
<dbReference type="InterPro" id="IPR016201">
    <property type="entry name" value="PSI"/>
</dbReference>
<feature type="binding site" evidence="21">
    <location>
        <position position="1217"/>
    </location>
    <ligand>
        <name>ATP</name>
        <dbReference type="ChEBI" id="CHEBI:30616"/>
    </ligand>
</feature>
<dbReference type="PANTHER" id="PTHR24416:SF564">
    <property type="entry name" value="MACROPHAGE-STIMULATING PROTEIN RECEPTOR"/>
    <property type="match status" value="1"/>
</dbReference>
<dbReference type="InterPro" id="IPR050122">
    <property type="entry name" value="RTK"/>
</dbReference>
<keyword evidence="6 26" id="KW-0812">Transmembrane</keyword>
<dbReference type="InterPro" id="IPR001627">
    <property type="entry name" value="Semap_dom"/>
</dbReference>
<feature type="transmembrane region" description="Helical" evidence="26">
    <location>
        <begin position="1148"/>
        <end position="1169"/>
    </location>
</feature>
<dbReference type="Gene3D" id="3.30.200.20">
    <property type="entry name" value="Phosphorylase Kinase, domain 1"/>
    <property type="match status" value="1"/>
</dbReference>
<accession>A0A3B4BRG8</accession>
<dbReference type="Ensembl" id="ENSPNAT00000012841.2">
    <property type="protein sequence ID" value="ENSPNAP00000001034.2"/>
    <property type="gene ID" value="ENSPNAG00000007895.2"/>
</dbReference>
<dbReference type="Gene3D" id="1.10.510.10">
    <property type="entry name" value="Transferase(Phosphotransferase) domain 1"/>
    <property type="match status" value="1"/>
</dbReference>
<evidence type="ECO:0000256" key="17">
    <source>
        <dbReference type="ARBA" id="ARBA00023170"/>
    </source>
</evidence>
<keyword evidence="11 21" id="KW-0067">ATP-binding</keyword>
<dbReference type="SMART" id="SM00219">
    <property type="entry name" value="TyrKc"/>
    <property type="match status" value="1"/>
</dbReference>
<comment type="subcellular location">
    <subcellularLocation>
        <location evidence="1">Endomembrane system</location>
    </subcellularLocation>
    <subcellularLocation>
        <location evidence="2">Membrane</location>
        <topology evidence="2">Single-pass type I membrane protein</topology>
    </subcellularLocation>
</comment>
<dbReference type="GO" id="GO:0007411">
    <property type="term" value="P:axon guidance"/>
    <property type="evidence" value="ECO:0007669"/>
    <property type="project" value="UniProtKB-ARBA"/>
</dbReference>
<keyword evidence="12" id="KW-0832">Ubl conjugation</keyword>
<evidence type="ECO:0000256" key="11">
    <source>
        <dbReference type="ARBA" id="ARBA00022840"/>
    </source>
</evidence>
<dbReference type="Gene3D" id="2.60.40.10">
    <property type="entry name" value="Immunoglobulins"/>
    <property type="match status" value="3"/>
</dbReference>
<organism evidence="29 30">
    <name type="scientific">Pygocentrus nattereri</name>
    <name type="common">Red-bellied piranha</name>
    <dbReference type="NCBI Taxonomy" id="42514"/>
    <lineage>
        <taxon>Eukaryota</taxon>
        <taxon>Metazoa</taxon>
        <taxon>Chordata</taxon>
        <taxon>Craniata</taxon>
        <taxon>Vertebrata</taxon>
        <taxon>Euteleostomi</taxon>
        <taxon>Actinopterygii</taxon>
        <taxon>Neopterygii</taxon>
        <taxon>Teleostei</taxon>
        <taxon>Ostariophysi</taxon>
        <taxon>Characiformes</taxon>
        <taxon>Characoidei</taxon>
        <taxon>Pygocentrus</taxon>
    </lineage>
</organism>
<evidence type="ECO:0000256" key="21">
    <source>
        <dbReference type="PIRSR" id="PIRSR000617-2"/>
    </source>
</evidence>
<dbReference type="InterPro" id="IPR000719">
    <property type="entry name" value="Prot_kinase_dom"/>
</dbReference>
<dbReference type="Pfam" id="PF07714">
    <property type="entry name" value="PK_Tyr_Ser-Thr"/>
    <property type="match status" value="1"/>
</dbReference>
<dbReference type="InterPro" id="IPR016244">
    <property type="entry name" value="Tyr_kinase_HGF/MSP_rcpt"/>
</dbReference>
<dbReference type="GO" id="GO:0005886">
    <property type="term" value="C:plasma membrane"/>
    <property type="evidence" value="ECO:0007669"/>
    <property type="project" value="TreeGrafter"/>
</dbReference>
<dbReference type="InterPro" id="IPR015943">
    <property type="entry name" value="WD40/YVTN_repeat-like_dom_sf"/>
</dbReference>
<keyword evidence="30" id="KW-1185">Reference proteome</keyword>
<dbReference type="FunFam" id="1.10.510.10:FF:000093">
    <property type="entry name" value="Hepatocyte growth factor receptor"/>
    <property type="match status" value="1"/>
</dbReference>
<feature type="modified residue" description="Phosphotyrosine; by autocatalysis" evidence="23">
    <location>
        <position position="1365"/>
    </location>
</feature>
<dbReference type="InterPro" id="IPR017441">
    <property type="entry name" value="Protein_kinase_ATP_BS"/>
</dbReference>
<dbReference type="InterPro" id="IPR036352">
    <property type="entry name" value="Semap_dom_sf"/>
</dbReference>
<reference evidence="29" key="2">
    <citation type="submission" date="2025-08" db="UniProtKB">
        <authorList>
            <consortium name="Ensembl"/>
        </authorList>
    </citation>
    <scope>IDENTIFICATION</scope>
</reference>
<dbReference type="PRINTS" id="PR00109">
    <property type="entry name" value="TYRKINASE"/>
</dbReference>
<evidence type="ECO:0000313" key="29">
    <source>
        <dbReference type="Ensembl" id="ENSPNAP00000001034.2"/>
    </source>
</evidence>
<feature type="modified residue" description="Phosphotyrosine; by autocatalysis" evidence="23">
    <location>
        <position position="1358"/>
    </location>
</feature>
<evidence type="ECO:0000313" key="30">
    <source>
        <dbReference type="Proteomes" id="UP001501920"/>
    </source>
</evidence>
<dbReference type="GO" id="GO:0016477">
    <property type="term" value="P:cell migration"/>
    <property type="evidence" value="ECO:0007669"/>
    <property type="project" value="TreeGrafter"/>
</dbReference>
<dbReference type="GO" id="GO:0012505">
    <property type="term" value="C:endomembrane system"/>
    <property type="evidence" value="ECO:0007669"/>
    <property type="project" value="UniProtKB-SubCell"/>
</dbReference>
<evidence type="ECO:0000256" key="12">
    <source>
        <dbReference type="ARBA" id="ARBA00022843"/>
    </source>
</evidence>
<keyword evidence="16 22" id="KW-1015">Disulfide bond</keyword>
<dbReference type="SUPFAM" id="SSF101912">
    <property type="entry name" value="Sema domain"/>
    <property type="match status" value="1"/>
</dbReference>
<evidence type="ECO:0000256" key="20">
    <source>
        <dbReference type="PIRSR" id="PIRSR000617-1"/>
    </source>
</evidence>
<dbReference type="CDD" id="cd00603">
    <property type="entry name" value="IPT_PCSR"/>
    <property type="match status" value="1"/>
</dbReference>
<evidence type="ECO:0000256" key="4">
    <source>
        <dbReference type="ARBA" id="ARBA00022553"/>
    </source>
</evidence>
<keyword evidence="17" id="KW-0675">Receptor</keyword>
<evidence type="ECO:0000256" key="14">
    <source>
        <dbReference type="ARBA" id="ARBA00023136"/>
    </source>
</evidence>
<keyword evidence="15" id="KW-0829">Tyrosine-protein kinase</keyword>
<evidence type="ECO:0000256" key="9">
    <source>
        <dbReference type="ARBA" id="ARBA00022741"/>
    </source>
</evidence>
<feature type="transmembrane region" description="Helical" evidence="26">
    <location>
        <begin position="968"/>
        <end position="990"/>
    </location>
</feature>
<dbReference type="Gene3D" id="2.130.10.10">
    <property type="entry name" value="YVTN repeat-like/Quinoprotein amine dehydrogenase"/>
    <property type="match status" value="1"/>
</dbReference>
<name>A0A3B4BRG8_PYGNA</name>
<dbReference type="CDD" id="cd05058">
    <property type="entry name" value="PTKc_Met_Ron"/>
    <property type="match status" value="1"/>
</dbReference>
<evidence type="ECO:0000256" key="19">
    <source>
        <dbReference type="ARBA" id="ARBA00051243"/>
    </source>
</evidence>
<keyword evidence="4" id="KW-0597">Phosphoprotein</keyword>
<dbReference type="OMA" id="HIGTERG"/>
<feature type="modified residue" description="Phosphotyrosine; by autocatalysis" evidence="23">
    <location>
        <position position="1243"/>
    </location>
</feature>
<dbReference type="InterPro" id="IPR013783">
    <property type="entry name" value="Ig-like_fold"/>
</dbReference>
<feature type="binding site" evidence="21 25">
    <location>
        <position position="1119"/>
    </location>
    <ligand>
        <name>ATP</name>
        <dbReference type="ChEBI" id="CHEBI:30616"/>
    </ligand>
</feature>
<evidence type="ECO:0000256" key="2">
    <source>
        <dbReference type="ARBA" id="ARBA00004479"/>
    </source>
</evidence>
<evidence type="ECO:0000256" key="24">
    <source>
        <dbReference type="PROSITE-ProRule" id="PRU00352"/>
    </source>
</evidence>
<reference evidence="29 30" key="1">
    <citation type="submission" date="2020-10" db="EMBL/GenBank/DDBJ databases">
        <title>Pygocentrus nattereri (red-bellied piranha) genome, fPygNat1, primary haplotype.</title>
        <authorList>
            <person name="Myers G."/>
            <person name="Meyer A."/>
            <person name="Karagic N."/>
            <person name="Pippel M."/>
            <person name="Winkler S."/>
            <person name="Tracey A."/>
            <person name="Wood J."/>
            <person name="Formenti G."/>
            <person name="Howe K."/>
            <person name="Fedrigo O."/>
            <person name="Jarvis E.D."/>
        </authorList>
    </citation>
    <scope>NUCLEOTIDE SEQUENCE [LARGE SCALE GENOMIC DNA]</scope>
</reference>
<dbReference type="SUPFAM" id="SSF56112">
    <property type="entry name" value="Protein kinase-like (PK-like)"/>
    <property type="match status" value="1"/>
</dbReference>
<proteinExistence type="predicted"/>
<dbReference type="GeneTree" id="ENSGT00940000157842"/>
<evidence type="ECO:0000256" key="5">
    <source>
        <dbReference type="ARBA" id="ARBA00022679"/>
    </source>
</evidence>
<evidence type="ECO:0000256" key="18">
    <source>
        <dbReference type="ARBA" id="ARBA00023180"/>
    </source>
</evidence>
<dbReference type="GO" id="GO:0005524">
    <property type="term" value="F:ATP binding"/>
    <property type="evidence" value="ECO:0007669"/>
    <property type="project" value="UniProtKB-UniRule"/>
</dbReference>
<dbReference type="GO" id="GO:0004714">
    <property type="term" value="F:transmembrane receptor protein tyrosine kinase activity"/>
    <property type="evidence" value="ECO:0007669"/>
    <property type="project" value="UniProtKB-EC"/>
</dbReference>
<keyword evidence="10" id="KW-0418">Kinase</keyword>
<evidence type="ECO:0000256" key="1">
    <source>
        <dbReference type="ARBA" id="ARBA00004308"/>
    </source>
</evidence>
<dbReference type="PROSITE" id="PS51004">
    <property type="entry name" value="SEMA"/>
    <property type="match status" value="1"/>
</dbReference>
<keyword evidence="14 26" id="KW-0472">Membrane</keyword>
<dbReference type="GO" id="GO:0006909">
    <property type="term" value="P:phagocytosis"/>
    <property type="evidence" value="ECO:0007669"/>
    <property type="project" value="TreeGrafter"/>
</dbReference>
<evidence type="ECO:0000256" key="15">
    <source>
        <dbReference type="ARBA" id="ARBA00023137"/>
    </source>
</evidence>
<dbReference type="PANTHER" id="PTHR24416">
    <property type="entry name" value="TYROSINE-PROTEIN KINASE RECEPTOR"/>
    <property type="match status" value="1"/>
</dbReference>
<dbReference type="PIRSF" id="PIRSF000617">
    <property type="entry name" value="TyrPK_HGF-R"/>
    <property type="match status" value="1"/>
</dbReference>
<feature type="disulfide bond" evidence="22">
    <location>
        <begin position="134"/>
        <end position="137"/>
    </location>
</feature>
<keyword evidence="13 26" id="KW-1133">Transmembrane helix</keyword>
<dbReference type="PROSITE" id="PS00107">
    <property type="entry name" value="PROTEIN_KINASE_ATP"/>
    <property type="match status" value="1"/>
</dbReference>
<feature type="disulfide bond" evidence="22">
    <location>
        <begin position="331"/>
        <end position="395"/>
    </location>
</feature>
<dbReference type="SUPFAM" id="SSF81296">
    <property type="entry name" value="E set domains"/>
    <property type="match status" value="3"/>
</dbReference>
<keyword evidence="5" id="KW-0808">Transferase</keyword>
<dbReference type="Pfam" id="PF01403">
    <property type="entry name" value="Sema"/>
    <property type="match status" value="1"/>
</dbReference>
<dbReference type="FunFam" id="2.60.40.10:FF:000213">
    <property type="entry name" value="Hepatocyte growth factor receptor"/>
    <property type="match status" value="1"/>
</dbReference>
<dbReference type="EC" id="2.7.10.1" evidence="3"/>
<evidence type="ECO:0000259" key="27">
    <source>
        <dbReference type="PROSITE" id="PS50011"/>
    </source>
</evidence>
<reference evidence="29" key="3">
    <citation type="submission" date="2025-09" db="UniProtKB">
        <authorList>
            <consortium name="Ensembl"/>
        </authorList>
    </citation>
    <scope>IDENTIFICATION</scope>
</reference>
<dbReference type="AlphaFoldDB" id="A0A3B4BRG8"/>
<dbReference type="SMART" id="SM00429">
    <property type="entry name" value="IPT"/>
    <property type="match status" value="3"/>
</dbReference>
<sequence>MNLLPVLHVAVLFLDPGDDQHALRNSDSYFPRPAHRTADTEMLFGAQALLACIWIQIHVTSSLETCPVIPRKAVDFTVTYSPQYFQTLKPIQNIEVNTDRSEIYVASQNVIETLNSSLEKIWELRTGPVGSSECQTCHCDIKTDPNAPVDTDNQVLLLDPSPVLPFLYICGSNQYGICTFLDLDQEPLSEPKCLFRQADNSPFDCPDCIASPLGTKVNIAEEGQTSYFFVAATINSTIAANYGRRSISMRRLLSTEDGFDTHVKGLTVLPEFQDSFPVEYIYTFSTLGFTYFLSVQREHPLKRTSRLQTHLGRLPTGDSEAWMYREIILECHFRPKRKKRSAENIIYNAAQAAYFNIAEEDLVQELGMNNKSGVLYVVFAITDDAGNPTSKSALCAFPMDNVNFVIKQGVDACCSPRSGRLSRGLCHFQPCESCPHEGPENKRLCEAVPTMVAMPHVRTDFFNGQMRELLTSILVTTIGADTVAHIGTERGRLLQVILRRSSPVVFANYSLVGEEERVSRIAANRSEESLLFVVGNKLISVSPRGPGCAHFLTCSECLRAPWFMGCGWCEGACSQLAECQGQWTNRTCPPSITQFFPKTAPPDGETELTLCGWDFQSPTKPAMTPTTHQVRVGGTSCTIIQKKSNSNQLVCSILPQASDVEQNVEISVGVEERAVERSYSISGKANISGFSFVTPEITDISPGYGPKIGGSRITLSGKHLDAGQAREVRLGNKICPIESVSTNGTSLVFVSEGVEDVAEVNVTLLIDKSTVFAAQQFSYRENPVVTEVKPTCSFNKGSKIIIMGQNLDTPSQTTIYYKPKNSNPVQSVCVGPVSPTQMECVSPACEDSDGVLSVDMDGAKDLYSQPFSCHPNGRPILFGHEDHVFLLEHGQTKVSVHHMQLSLVSHCMDIVMTIDGVDCNAQVLSNEIICRIPKNVTIPSKGAPVRVSINGETYEIGRVMYFTNNSTVGILLGILAALAVGAALACAVMIHLRKRKKAMQAEARLSRYSARNGIGPDMSPVGDYRRELSHGSSHSSGMAFSGLAYAGPLDPSAIPLVSPQRFSVSALRPELLEEVKDVLISPEKLKVQQDQIIGKGHFGTVYHGYFTDSSNRETHCAVKSLNRITEVEEVELFLREGILMKAFHHPHVLSLLGILLPADGLPMVVLPYMKHGDLRHFIRSKERSPTVKDLIGFGLQVAKGMEYLAMKKFVHRDLAARNCMLDETFTVKVADFGMARDVFDKEYYSIQDHKRAKLPIKWMAIESLQTQKFTTKSDVWSFAVLMWEMLTRGASPYPDVDPYDMTPYLLQGRRLPQPQYCLDSLWCILLQCWNPEPDFRPTFSMLVQDLQDIHSSLEGEHYVNLQVTYVNLQQARPYPSIASATPALIEGNSTETLDRLDATVDL</sequence>
<feature type="disulfide bond" evidence="22">
    <location>
        <begin position="205"/>
        <end position="208"/>
    </location>
</feature>